<dbReference type="OrthoDB" id="3355929at2"/>
<reference evidence="2 3" key="1">
    <citation type="submission" date="2018-06" db="EMBL/GenBank/DDBJ databases">
        <title>Actinomadura craniellae sp. nov. isolated from marine sponge Craniella sp.</title>
        <authorList>
            <person name="Li L."/>
            <person name="Xu Q.H."/>
            <person name="Lin H.W."/>
            <person name="Lu Y.H."/>
        </authorList>
    </citation>
    <scope>NUCLEOTIDE SEQUENCE [LARGE SCALE GENOMIC DNA]</scope>
    <source>
        <strain evidence="2 3">LHW63021</strain>
    </source>
</reference>
<organism evidence="2 3">
    <name type="scientific">Actinomadura craniellae</name>
    <dbReference type="NCBI Taxonomy" id="2231787"/>
    <lineage>
        <taxon>Bacteria</taxon>
        <taxon>Bacillati</taxon>
        <taxon>Actinomycetota</taxon>
        <taxon>Actinomycetes</taxon>
        <taxon>Streptosporangiales</taxon>
        <taxon>Thermomonosporaceae</taxon>
        <taxon>Actinomadura</taxon>
    </lineage>
</organism>
<evidence type="ECO:0000313" key="3">
    <source>
        <dbReference type="Proteomes" id="UP000251891"/>
    </source>
</evidence>
<dbReference type="InterPro" id="IPR043917">
    <property type="entry name" value="DUF5753"/>
</dbReference>
<evidence type="ECO:0000313" key="2">
    <source>
        <dbReference type="EMBL" id="RAY12837.1"/>
    </source>
</evidence>
<sequence>MALRELLDPDNSLWDWVAVDLHFYRTKHGLSCAQLGLHLKVNRQAVSNMEAGRVRLDQTKAKILDELWNLNDHFQRLVRYAKAGHDSNWFKAHLKYEAKASEIRVYERSVIPGLLQIEEYARALFAQGGAKDVEDSVRARLARQEALNRPDPPLLWVLLDEDVVDRVVGGAAVMRRQLSRLLEVSSQPNVMLRVVPRSVGFHLGLEGSFKVMTVGRETVAYVEACGGGRLVKDPAEVHMYGIRYDRIGTDALSRDSSRVLISRVLESMDERPSDVAEIEP</sequence>
<dbReference type="AlphaFoldDB" id="A0A365H180"/>
<accession>A0A365H180</accession>
<gene>
    <name evidence="2" type="ORF">DPM19_22730</name>
</gene>
<comment type="caution">
    <text evidence="2">The sequence shown here is derived from an EMBL/GenBank/DDBJ whole genome shotgun (WGS) entry which is preliminary data.</text>
</comment>
<dbReference type="GO" id="GO:0003677">
    <property type="term" value="F:DNA binding"/>
    <property type="evidence" value="ECO:0007669"/>
    <property type="project" value="InterPro"/>
</dbReference>
<dbReference type="Pfam" id="PF19054">
    <property type="entry name" value="DUF5753"/>
    <property type="match status" value="1"/>
</dbReference>
<evidence type="ECO:0000259" key="1">
    <source>
        <dbReference type="Pfam" id="PF19054"/>
    </source>
</evidence>
<dbReference type="InterPro" id="IPR010982">
    <property type="entry name" value="Lambda_DNA-bd_dom_sf"/>
</dbReference>
<name>A0A365H180_9ACTN</name>
<dbReference type="Proteomes" id="UP000251891">
    <property type="component" value="Unassembled WGS sequence"/>
</dbReference>
<dbReference type="CDD" id="cd00093">
    <property type="entry name" value="HTH_XRE"/>
    <property type="match status" value="1"/>
</dbReference>
<protein>
    <recommendedName>
        <fullName evidence="1">DUF5753 domain-containing protein</fullName>
    </recommendedName>
</protein>
<dbReference type="RefSeq" id="WP_111870025.1">
    <property type="nucleotide sequence ID" value="NZ_QLYX01000011.1"/>
</dbReference>
<dbReference type="SUPFAM" id="SSF47413">
    <property type="entry name" value="lambda repressor-like DNA-binding domains"/>
    <property type="match status" value="1"/>
</dbReference>
<feature type="domain" description="DUF5753" evidence="1">
    <location>
        <begin position="91"/>
        <end position="263"/>
    </location>
</feature>
<keyword evidence="3" id="KW-1185">Reference proteome</keyword>
<dbReference type="InterPro" id="IPR001387">
    <property type="entry name" value="Cro/C1-type_HTH"/>
</dbReference>
<proteinExistence type="predicted"/>
<dbReference type="EMBL" id="QLYX01000011">
    <property type="protein sequence ID" value="RAY12837.1"/>
    <property type="molecule type" value="Genomic_DNA"/>
</dbReference>